<feature type="compositionally biased region" description="Basic and acidic residues" evidence="1">
    <location>
        <begin position="1"/>
        <end position="19"/>
    </location>
</feature>
<comment type="caution">
    <text evidence="2">The sequence shown here is derived from an EMBL/GenBank/DDBJ whole genome shotgun (WGS) entry which is preliminary data.</text>
</comment>
<feature type="compositionally biased region" description="Low complexity" evidence="1">
    <location>
        <begin position="40"/>
        <end position="77"/>
    </location>
</feature>
<reference evidence="2" key="1">
    <citation type="journal article" date="2022" name="Int. J. Mol. Sci.">
        <title>Draft Genome of Tanacetum Coccineum: Genomic Comparison of Closely Related Tanacetum-Family Plants.</title>
        <authorList>
            <person name="Yamashiro T."/>
            <person name="Shiraishi A."/>
            <person name="Nakayama K."/>
            <person name="Satake H."/>
        </authorList>
    </citation>
    <scope>NUCLEOTIDE SEQUENCE</scope>
</reference>
<dbReference type="Proteomes" id="UP001151760">
    <property type="component" value="Unassembled WGS sequence"/>
</dbReference>
<dbReference type="EMBL" id="BQNB010017715">
    <property type="protein sequence ID" value="GJT66444.1"/>
    <property type="molecule type" value="Genomic_DNA"/>
</dbReference>
<feature type="region of interest" description="Disordered" evidence="1">
    <location>
        <begin position="1"/>
        <end position="78"/>
    </location>
</feature>
<gene>
    <name evidence="2" type="ORF">Tco_1017924</name>
</gene>
<organism evidence="2 3">
    <name type="scientific">Tanacetum coccineum</name>
    <dbReference type="NCBI Taxonomy" id="301880"/>
    <lineage>
        <taxon>Eukaryota</taxon>
        <taxon>Viridiplantae</taxon>
        <taxon>Streptophyta</taxon>
        <taxon>Embryophyta</taxon>
        <taxon>Tracheophyta</taxon>
        <taxon>Spermatophyta</taxon>
        <taxon>Magnoliopsida</taxon>
        <taxon>eudicotyledons</taxon>
        <taxon>Gunneridae</taxon>
        <taxon>Pentapetalae</taxon>
        <taxon>asterids</taxon>
        <taxon>campanulids</taxon>
        <taxon>Asterales</taxon>
        <taxon>Asteraceae</taxon>
        <taxon>Asteroideae</taxon>
        <taxon>Anthemideae</taxon>
        <taxon>Anthemidinae</taxon>
        <taxon>Tanacetum</taxon>
    </lineage>
</organism>
<reference evidence="2" key="2">
    <citation type="submission" date="2022-01" db="EMBL/GenBank/DDBJ databases">
        <authorList>
            <person name="Yamashiro T."/>
            <person name="Shiraishi A."/>
            <person name="Satake H."/>
            <person name="Nakayama K."/>
        </authorList>
    </citation>
    <scope>NUCLEOTIDE SEQUENCE</scope>
</reference>
<feature type="non-terminal residue" evidence="2">
    <location>
        <position position="1"/>
    </location>
</feature>
<name>A0ABQ5FT95_9ASTR</name>
<feature type="compositionally biased region" description="Low complexity" evidence="1">
    <location>
        <begin position="297"/>
        <end position="323"/>
    </location>
</feature>
<evidence type="ECO:0000313" key="3">
    <source>
        <dbReference type="Proteomes" id="UP001151760"/>
    </source>
</evidence>
<feature type="compositionally biased region" description="Acidic residues" evidence="1">
    <location>
        <begin position="265"/>
        <end position="274"/>
    </location>
</feature>
<keyword evidence="3" id="KW-1185">Reference proteome</keyword>
<evidence type="ECO:0000313" key="2">
    <source>
        <dbReference type="EMBL" id="GJT66444.1"/>
    </source>
</evidence>
<accession>A0ABQ5FT95</accession>
<feature type="region of interest" description="Disordered" evidence="1">
    <location>
        <begin position="258"/>
        <end position="363"/>
    </location>
</feature>
<protein>
    <submittedName>
        <fullName evidence="2">Uncharacterized protein</fullName>
    </submittedName>
</protein>
<evidence type="ECO:0000256" key="1">
    <source>
        <dbReference type="SAM" id="MobiDB-lite"/>
    </source>
</evidence>
<proteinExistence type="predicted"/>
<sequence>TKADAEKIEEAKDDSKKAELPPTSSSLSISLVQETHSTAPVTTLPLPSVSTTPHIPQQTTTLIPTPPITTKTPTITTDVPESDTLTVVQLRVAKLEKDVSELKNIDHSAETIATLKSQVLTVVDDYLGSKLGDALQKALQKHSEDQIQKHSKKPAHESCKIQTPTINLEQESEKSASEILKIKKEQAEKQKMPKYTIKSTDKAALKEYDQKSALYQIMHENKSFNKNLANHKLYHALMEALINDENAMDKGVADTVKDNKRKHDDDDDDDDEDPPAGPNQGKKTKRRRTKELESSKKPSSTKETPKGKSLLKGSKTGKSASAKEPVKEPIAEVVMDDAGEDVVHDDDQPQDTSKPKTAKTPNP</sequence>